<dbReference type="PANTHER" id="PTHR43133:SF50">
    <property type="entry name" value="ECF RNA POLYMERASE SIGMA FACTOR SIGM"/>
    <property type="match status" value="1"/>
</dbReference>
<keyword evidence="3" id="KW-0731">Sigma factor</keyword>
<name>A0ABV9RND2_9PSEU</name>
<evidence type="ECO:0000256" key="4">
    <source>
        <dbReference type="ARBA" id="ARBA00023125"/>
    </source>
</evidence>
<evidence type="ECO:0000256" key="5">
    <source>
        <dbReference type="ARBA" id="ARBA00023163"/>
    </source>
</evidence>
<evidence type="ECO:0000259" key="8">
    <source>
        <dbReference type="Pfam" id="PF08281"/>
    </source>
</evidence>
<dbReference type="Gene3D" id="1.10.10.10">
    <property type="entry name" value="Winged helix-like DNA-binding domain superfamily/Winged helix DNA-binding domain"/>
    <property type="match status" value="1"/>
</dbReference>
<dbReference type="InterPro" id="IPR013325">
    <property type="entry name" value="RNA_pol_sigma_r2"/>
</dbReference>
<dbReference type="InterPro" id="IPR013249">
    <property type="entry name" value="RNA_pol_sigma70_r4_t2"/>
</dbReference>
<dbReference type="Proteomes" id="UP001595909">
    <property type="component" value="Unassembled WGS sequence"/>
</dbReference>
<dbReference type="SUPFAM" id="SSF88946">
    <property type="entry name" value="Sigma2 domain of RNA polymerase sigma factors"/>
    <property type="match status" value="1"/>
</dbReference>
<comment type="similarity">
    <text evidence="1">Belongs to the sigma-70 factor family. ECF subfamily.</text>
</comment>
<evidence type="ECO:0000259" key="7">
    <source>
        <dbReference type="Pfam" id="PF04542"/>
    </source>
</evidence>
<dbReference type="NCBIfam" id="NF007225">
    <property type="entry name" value="PRK09643.1"/>
    <property type="match status" value="1"/>
</dbReference>
<dbReference type="NCBIfam" id="TIGR02937">
    <property type="entry name" value="sigma70-ECF"/>
    <property type="match status" value="1"/>
</dbReference>
<gene>
    <name evidence="9" type="primary">sigM</name>
    <name evidence="9" type="ORF">ACFPEL_20945</name>
</gene>
<dbReference type="EMBL" id="JBHSIM010000045">
    <property type="protein sequence ID" value="MFC4834892.1"/>
    <property type="molecule type" value="Genomic_DNA"/>
</dbReference>
<feature type="domain" description="RNA polymerase sigma factor 70 region 4 type 2" evidence="8">
    <location>
        <begin position="119"/>
        <end position="169"/>
    </location>
</feature>
<sequence length="216" mass="23701">MPDPRSDRELLAAHVTGQEGAFDEIVRRYAERLWLLAFRTLDHREDAADAVQETFVSALRGAARYRGESEVSTWLYRITMNACLDRLRRRRTRSTEPLAGHDLPTPRDGIDDQLTRLTVADALATLPDGQRLAVVLVDVHGFSITEAARILGVREGTVKSRCARARGRLAGLLGHLRPRHPTGVPGDREDAGNYGAAGDVQTTRSATRADRTGGGP</sequence>
<keyword evidence="2" id="KW-0805">Transcription regulation</keyword>
<reference evidence="10" key="1">
    <citation type="journal article" date="2019" name="Int. J. Syst. Evol. Microbiol.">
        <title>The Global Catalogue of Microorganisms (GCM) 10K type strain sequencing project: providing services to taxonomists for standard genome sequencing and annotation.</title>
        <authorList>
            <consortium name="The Broad Institute Genomics Platform"/>
            <consortium name="The Broad Institute Genome Sequencing Center for Infectious Disease"/>
            <person name="Wu L."/>
            <person name="Ma J."/>
        </authorList>
    </citation>
    <scope>NUCLEOTIDE SEQUENCE [LARGE SCALE GENOMIC DNA]</scope>
    <source>
        <strain evidence="10">CCUG 50347</strain>
    </source>
</reference>
<feature type="domain" description="RNA polymerase sigma-70 region 2" evidence="7">
    <location>
        <begin position="25"/>
        <end position="91"/>
    </location>
</feature>
<dbReference type="InterPro" id="IPR036388">
    <property type="entry name" value="WH-like_DNA-bd_sf"/>
</dbReference>
<dbReference type="InterPro" id="IPR007627">
    <property type="entry name" value="RNA_pol_sigma70_r2"/>
</dbReference>
<evidence type="ECO:0000256" key="1">
    <source>
        <dbReference type="ARBA" id="ARBA00010641"/>
    </source>
</evidence>
<proteinExistence type="inferred from homology"/>
<keyword evidence="4" id="KW-0238">DNA-binding</keyword>
<dbReference type="InterPro" id="IPR039425">
    <property type="entry name" value="RNA_pol_sigma-70-like"/>
</dbReference>
<accession>A0ABV9RND2</accession>
<dbReference type="SUPFAM" id="SSF88659">
    <property type="entry name" value="Sigma3 and sigma4 domains of RNA polymerase sigma factors"/>
    <property type="match status" value="1"/>
</dbReference>
<organism evidence="9 10">
    <name type="scientific">Actinomycetospora chibensis</name>
    <dbReference type="NCBI Taxonomy" id="663606"/>
    <lineage>
        <taxon>Bacteria</taxon>
        <taxon>Bacillati</taxon>
        <taxon>Actinomycetota</taxon>
        <taxon>Actinomycetes</taxon>
        <taxon>Pseudonocardiales</taxon>
        <taxon>Pseudonocardiaceae</taxon>
        <taxon>Actinomycetospora</taxon>
    </lineage>
</organism>
<dbReference type="CDD" id="cd06171">
    <property type="entry name" value="Sigma70_r4"/>
    <property type="match status" value="1"/>
</dbReference>
<comment type="caution">
    <text evidence="9">The sequence shown here is derived from an EMBL/GenBank/DDBJ whole genome shotgun (WGS) entry which is preliminary data.</text>
</comment>
<feature type="compositionally biased region" description="Basic and acidic residues" evidence="6">
    <location>
        <begin position="207"/>
        <end position="216"/>
    </location>
</feature>
<dbReference type="InterPro" id="IPR013324">
    <property type="entry name" value="RNA_pol_sigma_r3/r4-like"/>
</dbReference>
<keyword evidence="10" id="KW-1185">Reference proteome</keyword>
<feature type="region of interest" description="Disordered" evidence="6">
    <location>
        <begin position="175"/>
        <end position="216"/>
    </location>
</feature>
<protein>
    <submittedName>
        <fullName evidence="9">RNA polymerase sigma factor SigM</fullName>
    </submittedName>
</protein>
<dbReference type="InterPro" id="IPR014284">
    <property type="entry name" value="RNA_pol_sigma-70_dom"/>
</dbReference>
<evidence type="ECO:0000256" key="3">
    <source>
        <dbReference type="ARBA" id="ARBA00023082"/>
    </source>
</evidence>
<evidence type="ECO:0000313" key="9">
    <source>
        <dbReference type="EMBL" id="MFC4834892.1"/>
    </source>
</evidence>
<dbReference type="RefSeq" id="WP_274187572.1">
    <property type="nucleotide sequence ID" value="NZ_BAABHN010000045.1"/>
</dbReference>
<dbReference type="Pfam" id="PF08281">
    <property type="entry name" value="Sigma70_r4_2"/>
    <property type="match status" value="1"/>
</dbReference>
<dbReference type="PANTHER" id="PTHR43133">
    <property type="entry name" value="RNA POLYMERASE ECF-TYPE SIGMA FACTO"/>
    <property type="match status" value="1"/>
</dbReference>
<evidence type="ECO:0000256" key="2">
    <source>
        <dbReference type="ARBA" id="ARBA00023015"/>
    </source>
</evidence>
<evidence type="ECO:0000256" key="6">
    <source>
        <dbReference type="SAM" id="MobiDB-lite"/>
    </source>
</evidence>
<dbReference type="Pfam" id="PF04542">
    <property type="entry name" value="Sigma70_r2"/>
    <property type="match status" value="1"/>
</dbReference>
<evidence type="ECO:0000313" key="10">
    <source>
        <dbReference type="Proteomes" id="UP001595909"/>
    </source>
</evidence>
<dbReference type="Gene3D" id="1.10.1740.10">
    <property type="match status" value="1"/>
</dbReference>
<keyword evidence="5" id="KW-0804">Transcription</keyword>